<reference evidence="2 3" key="2">
    <citation type="submission" date="2020-03" db="EMBL/GenBank/DDBJ databases">
        <authorList>
            <person name="Ichikawa N."/>
            <person name="Kimura A."/>
            <person name="Kitahashi Y."/>
            <person name="Uohara A."/>
        </authorList>
    </citation>
    <scope>NUCLEOTIDE SEQUENCE [LARGE SCALE GENOMIC DNA]</scope>
    <source>
        <strain evidence="2 3">NBRC 108638</strain>
    </source>
</reference>
<evidence type="ECO:0000256" key="1">
    <source>
        <dbReference type="SAM" id="Coils"/>
    </source>
</evidence>
<keyword evidence="3" id="KW-1185">Reference proteome</keyword>
<gene>
    <name evidence="2" type="ORF">Prum_047020</name>
</gene>
<organism evidence="2 3">
    <name type="scientific">Phytohabitans rumicis</name>
    <dbReference type="NCBI Taxonomy" id="1076125"/>
    <lineage>
        <taxon>Bacteria</taxon>
        <taxon>Bacillati</taxon>
        <taxon>Actinomycetota</taxon>
        <taxon>Actinomycetes</taxon>
        <taxon>Micromonosporales</taxon>
        <taxon>Micromonosporaceae</taxon>
    </lineage>
</organism>
<protein>
    <submittedName>
        <fullName evidence="2">Uncharacterized protein</fullName>
    </submittedName>
</protein>
<dbReference type="EMBL" id="BLPG01000001">
    <property type="protein sequence ID" value="GFJ91060.1"/>
    <property type="molecule type" value="Genomic_DNA"/>
</dbReference>
<evidence type="ECO:0000313" key="3">
    <source>
        <dbReference type="Proteomes" id="UP000482960"/>
    </source>
</evidence>
<comment type="caution">
    <text evidence="2">The sequence shown here is derived from an EMBL/GenBank/DDBJ whole genome shotgun (WGS) entry which is preliminary data.</text>
</comment>
<dbReference type="Proteomes" id="UP000482960">
    <property type="component" value="Unassembled WGS sequence"/>
</dbReference>
<accession>A0A6V8L625</accession>
<sequence length="122" mass="13122">MWGLSALLQEVVYLSNNPTDPIEHCEVNPTIPNPETESVAELRAQIRRLQSRLAAVRRAYADLVAACRAALGAHADGEADPLVYLRDELPEPRPNIRCTPTGVGVVPDALPPPVPAASLLLV</sequence>
<dbReference type="AlphaFoldDB" id="A0A6V8L625"/>
<feature type="coiled-coil region" evidence="1">
    <location>
        <begin position="39"/>
        <end position="66"/>
    </location>
</feature>
<name>A0A6V8L625_9ACTN</name>
<evidence type="ECO:0000313" key="2">
    <source>
        <dbReference type="EMBL" id="GFJ91060.1"/>
    </source>
</evidence>
<proteinExistence type="predicted"/>
<reference evidence="2 3" key="1">
    <citation type="submission" date="2020-03" db="EMBL/GenBank/DDBJ databases">
        <title>Whole genome shotgun sequence of Phytohabitans rumicis NBRC 108638.</title>
        <authorList>
            <person name="Komaki H."/>
            <person name="Tamura T."/>
        </authorList>
    </citation>
    <scope>NUCLEOTIDE SEQUENCE [LARGE SCALE GENOMIC DNA]</scope>
    <source>
        <strain evidence="2 3">NBRC 108638</strain>
    </source>
</reference>
<keyword evidence="1" id="KW-0175">Coiled coil</keyword>